<dbReference type="VEuPathDB" id="FungiDB:BDEG_24199"/>
<evidence type="ECO:0000313" key="2">
    <source>
        <dbReference type="Proteomes" id="UP000077115"/>
    </source>
</evidence>
<organism evidence="1 2">
    <name type="scientific">Batrachochytrium dendrobatidis (strain JEL423)</name>
    <dbReference type="NCBI Taxonomy" id="403673"/>
    <lineage>
        <taxon>Eukaryota</taxon>
        <taxon>Fungi</taxon>
        <taxon>Fungi incertae sedis</taxon>
        <taxon>Chytridiomycota</taxon>
        <taxon>Chytridiomycota incertae sedis</taxon>
        <taxon>Chytridiomycetes</taxon>
        <taxon>Rhizophydiales</taxon>
        <taxon>Rhizophydiales incertae sedis</taxon>
        <taxon>Batrachochytrium</taxon>
    </lineage>
</organism>
<reference evidence="1 2" key="2">
    <citation type="submission" date="2016-05" db="EMBL/GenBank/DDBJ databases">
        <title>Lineage-specific infection strategies underlie the spectrum of fungal disease in amphibians.</title>
        <authorList>
            <person name="Cuomo C.A."/>
            <person name="Farrer R.A."/>
            <person name="James T."/>
            <person name="Longcore J."/>
            <person name="Birren B."/>
        </authorList>
    </citation>
    <scope>NUCLEOTIDE SEQUENCE [LARGE SCALE GENOMIC DNA]</scope>
    <source>
        <strain evidence="1 2">JEL423</strain>
    </source>
</reference>
<dbReference type="EMBL" id="DS022304">
    <property type="protein sequence ID" value="OAJ40469.1"/>
    <property type="molecule type" value="Genomic_DNA"/>
</dbReference>
<protein>
    <submittedName>
        <fullName evidence="1">Uncharacterized protein</fullName>
    </submittedName>
</protein>
<evidence type="ECO:0000313" key="1">
    <source>
        <dbReference type="EMBL" id="OAJ40469.1"/>
    </source>
</evidence>
<sequence>MMLCQPMSIPPARPRTPQTCSPLLPFASSEPVALASPVHTANPIRPALDTLRLFDDWELNASWQFLLTARPPKRQIDATLDDQPEYHRHCISEFDMESGFRSLSPWSTSSTSSGLDSQYSSVYRAPKRVMSAESTKGSTY</sequence>
<gene>
    <name evidence="1" type="ORF">BDEG_24199</name>
</gene>
<proteinExistence type="predicted"/>
<dbReference type="OrthoDB" id="10549810at2759"/>
<dbReference type="Proteomes" id="UP000077115">
    <property type="component" value="Unassembled WGS sequence"/>
</dbReference>
<name>A0A177WK03_BATDL</name>
<dbReference type="AlphaFoldDB" id="A0A177WK03"/>
<reference evidence="1 2" key="1">
    <citation type="submission" date="2006-10" db="EMBL/GenBank/DDBJ databases">
        <title>The Genome Sequence of Batrachochytrium dendrobatidis JEL423.</title>
        <authorList>
            <consortium name="The Broad Institute Genome Sequencing Platform"/>
            <person name="Birren B."/>
            <person name="Lander E."/>
            <person name="Galagan J."/>
            <person name="Cuomo C."/>
            <person name="Devon K."/>
            <person name="Jaffe D."/>
            <person name="Butler J."/>
            <person name="Alvarez P."/>
            <person name="Gnerre S."/>
            <person name="Grabherr M."/>
            <person name="Kleber M."/>
            <person name="Mauceli E."/>
            <person name="Brockman W."/>
            <person name="Young S."/>
            <person name="LaButti K."/>
            <person name="Sykes S."/>
            <person name="DeCaprio D."/>
            <person name="Crawford M."/>
            <person name="Koehrsen M."/>
            <person name="Engels R."/>
            <person name="Montgomery P."/>
            <person name="Pearson M."/>
            <person name="Howarth C."/>
            <person name="Larson L."/>
            <person name="White J."/>
            <person name="O'Leary S."/>
            <person name="Kodira C."/>
            <person name="Zeng Q."/>
            <person name="Yandava C."/>
            <person name="Alvarado L."/>
            <person name="Longcore J."/>
            <person name="James T."/>
        </authorList>
    </citation>
    <scope>NUCLEOTIDE SEQUENCE [LARGE SCALE GENOMIC DNA]</scope>
    <source>
        <strain evidence="1 2">JEL423</strain>
    </source>
</reference>
<accession>A0A177WK03</accession>